<dbReference type="Gene3D" id="3.40.630.10">
    <property type="entry name" value="Zn peptidases"/>
    <property type="match status" value="1"/>
</dbReference>
<feature type="signal peptide" evidence="9">
    <location>
        <begin position="1"/>
        <end position="22"/>
    </location>
</feature>
<proteinExistence type="inferred from homology"/>
<name>A0A0S8FU70_UNCW3</name>
<dbReference type="InterPro" id="IPR000834">
    <property type="entry name" value="Peptidase_M14"/>
</dbReference>
<dbReference type="Gene3D" id="2.60.40.1120">
    <property type="entry name" value="Carboxypeptidase-like, regulatory domain"/>
    <property type="match status" value="1"/>
</dbReference>
<dbReference type="Proteomes" id="UP000051373">
    <property type="component" value="Unassembled WGS sequence"/>
</dbReference>
<evidence type="ECO:0000256" key="8">
    <source>
        <dbReference type="PROSITE-ProRule" id="PRU01379"/>
    </source>
</evidence>
<evidence type="ECO:0000313" key="11">
    <source>
        <dbReference type="EMBL" id="KPK64248.1"/>
    </source>
</evidence>
<evidence type="ECO:0000256" key="4">
    <source>
        <dbReference type="ARBA" id="ARBA00022723"/>
    </source>
</evidence>
<dbReference type="EMBL" id="LJUJ01000004">
    <property type="protein sequence ID" value="KPK64248.1"/>
    <property type="molecule type" value="Genomic_DNA"/>
</dbReference>
<dbReference type="Gene3D" id="2.60.40.4070">
    <property type="match status" value="1"/>
</dbReference>
<organism evidence="11 12">
    <name type="scientific">candidate division WOR_3 bacterium SM23_42</name>
    <dbReference type="NCBI Taxonomy" id="1703779"/>
    <lineage>
        <taxon>Bacteria</taxon>
        <taxon>Bacteria division WOR-3</taxon>
    </lineage>
</organism>
<evidence type="ECO:0000256" key="7">
    <source>
        <dbReference type="ARBA" id="ARBA00023049"/>
    </source>
</evidence>
<dbReference type="SUPFAM" id="SSF53187">
    <property type="entry name" value="Zn-dependent exopeptidases"/>
    <property type="match status" value="1"/>
</dbReference>
<protein>
    <recommendedName>
        <fullName evidence="10">Peptidase M14 domain-containing protein</fullName>
    </recommendedName>
</protein>
<evidence type="ECO:0000256" key="3">
    <source>
        <dbReference type="ARBA" id="ARBA00022670"/>
    </source>
</evidence>
<evidence type="ECO:0000259" key="10">
    <source>
        <dbReference type="PROSITE" id="PS52035"/>
    </source>
</evidence>
<dbReference type="PANTHER" id="PTHR11705:SF143">
    <property type="entry name" value="SLL0236 PROTEIN"/>
    <property type="match status" value="1"/>
</dbReference>
<dbReference type="PRINTS" id="PR00765">
    <property type="entry name" value="CRBOXYPTASEA"/>
</dbReference>
<comment type="cofactor">
    <cofactor evidence="1">
        <name>Zn(2+)</name>
        <dbReference type="ChEBI" id="CHEBI:29105"/>
    </cofactor>
</comment>
<keyword evidence="6" id="KW-0862">Zinc</keyword>
<sequence>MKKDSISMAKVVLLLVSGIAYAVASPGQQSHALNQIQTGIITQDQTIRLAKVHLLAHSEVYKLNKFFVTIVHAGKNFAQVLANDAEIAELRAAGYHVEILVKDYQSHMDELFQRGFYHTYDQTYLVLDSFVTNYPEICRLDTIGFSLQGRAIWAMRVTDDPQIEENEPEVRLKGNIHGDEHIGTEITLYFIRHLLTNYATVPQVQDLVNNIEFWILPTLNPDGKVLNMRTNLNSVDLNRDYGYFWDGWGSSPGPCSQIETKALVQHHEENNMSLEFDYHSYLGTESWIYYSWDYHQADPPDSQHIIAMTQVYANAANYYYGNGYDWYQICGSSGDYPIGISGAFSYATENPRYVDSLGIDSICYEHRDALMEVCDRAGWGIKGIVRDSITNTPLYARVEFMNPDRIDVYTDPNLGDFHKMIEQGTYDLRFSANGYAPKAVENVTVPAMGSVSISDVLLTPDSSYLYAFRAVACRYAGHAEYSNKTRPRLALGAEDSLFFSLGKYGYRTGYVILDMGPNSIIADGPGDDFMVYEGDDGIPEGYEVFASNNWDGPWYSCGIDTGTAAFDLSTAGLNQARYLKVVDDGDVASGQYSGFDLDAIKFFHATGIEETTRRPAFEPLHVLTAYPNPFRHSTNIRYTIHDPGCMIQENPKPELTIYDATGRLVRQWDYPTMRLSGRISWDGTDHASRLLPSGVYILMFQTGESSETKKLLLIR</sequence>
<dbReference type="AlphaFoldDB" id="A0A0S8FU70"/>
<dbReference type="PROSITE" id="PS00132">
    <property type="entry name" value="CARBOXYPEPT_ZN_1"/>
    <property type="match status" value="1"/>
</dbReference>
<dbReference type="PROSITE" id="PS52035">
    <property type="entry name" value="PEPTIDASE_M14"/>
    <property type="match status" value="1"/>
</dbReference>
<accession>A0A0S8FU70</accession>
<dbReference type="NCBIfam" id="TIGR04183">
    <property type="entry name" value="Por_Secre_tail"/>
    <property type="match status" value="1"/>
</dbReference>
<dbReference type="PANTHER" id="PTHR11705">
    <property type="entry name" value="PROTEASE FAMILY M14 CARBOXYPEPTIDASE A,B"/>
    <property type="match status" value="1"/>
</dbReference>
<feature type="chain" id="PRO_5006646430" description="Peptidase M14 domain-containing protein" evidence="9">
    <location>
        <begin position="23"/>
        <end position="715"/>
    </location>
</feature>
<evidence type="ECO:0000256" key="9">
    <source>
        <dbReference type="SAM" id="SignalP"/>
    </source>
</evidence>
<dbReference type="GO" id="GO:0004181">
    <property type="term" value="F:metallocarboxypeptidase activity"/>
    <property type="evidence" value="ECO:0007669"/>
    <property type="project" value="InterPro"/>
</dbReference>
<keyword evidence="5" id="KW-0378">Hydrolase</keyword>
<dbReference type="InterPro" id="IPR026444">
    <property type="entry name" value="Secre_tail"/>
</dbReference>
<comment type="similarity">
    <text evidence="2 8">Belongs to the peptidase M14 family.</text>
</comment>
<keyword evidence="7" id="KW-0482">Metalloprotease</keyword>
<evidence type="ECO:0000256" key="2">
    <source>
        <dbReference type="ARBA" id="ARBA00005988"/>
    </source>
</evidence>
<dbReference type="GO" id="GO:0006508">
    <property type="term" value="P:proteolysis"/>
    <property type="evidence" value="ECO:0007669"/>
    <property type="project" value="UniProtKB-KW"/>
</dbReference>
<reference evidence="11 12" key="1">
    <citation type="journal article" date="2015" name="Microbiome">
        <title>Genomic resolution of linkages in carbon, nitrogen, and sulfur cycling among widespread estuary sediment bacteria.</title>
        <authorList>
            <person name="Baker B.J."/>
            <person name="Lazar C.S."/>
            <person name="Teske A.P."/>
            <person name="Dick G.J."/>
        </authorList>
    </citation>
    <scope>NUCLEOTIDE SEQUENCE [LARGE SCALE GENOMIC DNA]</scope>
    <source>
        <strain evidence="11">SM23_42</strain>
    </source>
</reference>
<dbReference type="STRING" id="1703779.AMJ83_03205"/>
<evidence type="ECO:0000256" key="5">
    <source>
        <dbReference type="ARBA" id="ARBA00022801"/>
    </source>
</evidence>
<dbReference type="InterPro" id="IPR057246">
    <property type="entry name" value="CARBOXYPEPT_ZN_1"/>
</dbReference>
<dbReference type="SUPFAM" id="SSF49464">
    <property type="entry name" value="Carboxypeptidase regulatory domain-like"/>
    <property type="match status" value="1"/>
</dbReference>
<keyword evidence="3" id="KW-0645">Protease</keyword>
<dbReference type="GO" id="GO:0008270">
    <property type="term" value="F:zinc ion binding"/>
    <property type="evidence" value="ECO:0007669"/>
    <property type="project" value="InterPro"/>
</dbReference>
<evidence type="ECO:0000313" key="12">
    <source>
        <dbReference type="Proteomes" id="UP000051373"/>
    </source>
</evidence>
<comment type="caution">
    <text evidence="11">The sequence shown here is derived from an EMBL/GenBank/DDBJ whole genome shotgun (WGS) entry which is preliminary data.</text>
</comment>
<dbReference type="SMART" id="SM00631">
    <property type="entry name" value="Zn_pept"/>
    <property type="match status" value="1"/>
</dbReference>
<evidence type="ECO:0000256" key="1">
    <source>
        <dbReference type="ARBA" id="ARBA00001947"/>
    </source>
</evidence>
<evidence type="ECO:0000256" key="6">
    <source>
        <dbReference type="ARBA" id="ARBA00022833"/>
    </source>
</evidence>
<gene>
    <name evidence="11" type="ORF">AMJ83_03205</name>
</gene>
<feature type="active site" description="Proton donor/acceptor" evidence="8">
    <location>
        <position position="349"/>
    </location>
</feature>
<keyword evidence="9" id="KW-0732">Signal</keyword>
<keyword evidence="4" id="KW-0479">Metal-binding</keyword>
<dbReference type="InterPro" id="IPR008969">
    <property type="entry name" value="CarboxyPept-like_regulatory"/>
</dbReference>
<dbReference type="Pfam" id="PF00246">
    <property type="entry name" value="Peptidase_M14"/>
    <property type="match status" value="1"/>
</dbReference>
<dbReference type="GO" id="GO:0005615">
    <property type="term" value="C:extracellular space"/>
    <property type="evidence" value="ECO:0007669"/>
    <property type="project" value="TreeGrafter"/>
</dbReference>
<feature type="domain" description="Peptidase M14" evidence="10">
    <location>
        <begin position="116"/>
        <end position="377"/>
    </location>
</feature>